<sequence>MCAAYTTSEEYLPADTDGEVTLQVTDTESREIFQTRARVARTPDDLTSPAPLTVVKGPHENIEEQWYIEIIESESEDEDADEDGGDGAAGEAVDADLLRRCIVEAREESDLLNARSEELRAIVTYLVRTGEFDSTSDAVRSLLSARLNAAYPDLVDRYVDERTELEREAVASSLRGDDR</sequence>
<evidence type="ECO:0000313" key="1">
    <source>
        <dbReference type="EMBL" id="AUV83262.1"/>
    </source>
</evidence>
<protein>
    <recommendedName>
        <fullName evidence="3">UbiD operon protein</fullName>
    </recommendedName>
</protein>
<dbReference type="AlphaFoldDB" id="A0A2I8VMV3"/>
<dbReference type="GeneID" id="35593981"/>
<gene>
    <name evidence="1" type="ORF">C2R22_17775</name>
</gene>
<dbReference type="RefSeq" id="WP_103426951.1">
    <property type="nucleotide sequence ID" value="NZ_CP026309.1"/>
</dbReference>
<keyword evidence="2" id="KW-1185">Reference proteome</keyword>
<reference evidence="1 2" key="1">
    <citation type="submission" date="2018-01" db="EMBL/GenBank/DDBJ databases">
        <title>Complete genome sequence of Salinigranum rubrum GX10T, an extremely halophilic archaeon isolated from a marine solar saltern.</title>
        <authorList>
            <person name="Han S."/>
        </authorList>
    </citation>
    <scope>NUCLEOTIDE SEQUENCE [LARGE SCALE GENOMIC DNA]</scope>
    <source>
        <strain evidence="1 2">GX10</strain>
    </source>
</reference>
<evidence type="ECO:0008006" key="3">
    <source>
        <dbReference type="Google" id="ProtNLM"/>
    </source>
</evidence>
<dbReference type="Proteomes" id="UP000236584">
    <property type="component" value="Chromosome"/>
</dbReference>
<dbReference type="OrthoDB" id="258012at2157"/>
<organism evidence="1 2">
    <name type="scientific">Salinigranum rubrum</name>
    <dbReference type="NCBI Taxonomy" id="755307"/>
    <lineage>
        <taxon>Archaea</taxon>
        <taxon>Methanobacteriati</taxon>
        <taxon>Methanobacteriota</taxon>
        <taxon>Stenosarchaea group</taxon>
        <taxon>Halobacteria</taxon>
        <taxon>Halobacteriales</taxon>
        <taxon>Haloferacaceae</taxon>
        <taxon>Salinigranum</taxon>
    </lineage>
</organism>
<dbReference type="EMBL" id="CP026309">
    <property type="protein sequence ID" value="AUV83262.1"/>
    <property type="molecule type" value="Genomic_DNA"/>
</dbReference>
<name>A0A2I8VMV3_9EURY</name>
<evidence type="ECO:0000313" key="2">
    <source>
        <dbReference type="Proteomes" id="UP000236584"/>
    </source>
</evidence>
<accession>A0A2I8VMV3</accession>
<dbReference type="KEGG" id="srub:C2R22_17775"/>
<proteinExistence type="predicted"/>